<feature type="region of interest" description="Disordered" evidence="3">
    <location>
        <begin position="1"/>
        <end position="82"/>
    </location>
</feature>
<feature type="compositionally biased region" description="Basic residues" evidence="3">
    <location>
        <begin position="38"/>
        <end position="56"/>
    </location>
</feature>
<evidence type="ECO:0000313" key="7">
    <source>
        <dbReference type="Proteomes" id="UP000319980"/>
    </source>
</evidence>
<feature type="transmembrane region" description="Helical" evidence="4">
    <location>
        <begin position="580"/>
        <end position="598"/>
    </location>
</feature>
<dbReference type="PANTHER" id="PTHR45138:SF24">
    <property type="entry name" value="DIGUANYLATE CYCLASE DGCC-RELATED"/>
    <property type="match status" value="1"/>
</dbReference>
<evidence type="ECO:0000313" key="6">
    <source>
        <dbReference type="EMBL" id="TWT17592.1"/>
    </source>
</evidence>
<dbReference type="GO" id="GO:0005886">
    <property type="term" value="C:plasma membrane"/>
    <property type="evidence" value="ECO:0007669"/>
    <property type="project" value="TreeGrafter"/>
</dbReference>
<reference evidence="6 7" key="1">
    <citation type="journal article" date="2008" name="Int. J. Syst. Evol. Microbiol.">
        <title>Luteimonas marina sp. nov., isolated from seawater.</title>
        <authorList>
            <person name="Baik K.S."/>
            <person name="Park S.C."/>
            <person name="Kim M.S."/>
            <person name="Kim E.M."/>
            <person name="Park C."/>
            <person name="Chun J."/>
            <person name="Seong C.N."/>
        </authorList>
    </citation>
    <scope>NUCLEOTIDE SEQUENCE [LARGE SCALE GENOMIC DNA]</scope>
    <source>
        <strain evidence="6 7">FR1330</strain>
    </source>
</reference>
<protein>
    <recommendedName>
        <fullName evidence="2">diguanylate cyclase</fullName>
        <ecNumber evidence="2">2.7.7.65</ecNumber>
    </recommendedName>
</protein>
<feature type="transmembrane region" description="Helical" evidence="4">
    <location>
        <begin position="633"/>
        <end position="653"/>
    </location>
</feature>
<organism evidence="6 7">
    <name type="scientific">Luteimonas marina</name>
    <dbReference type="NCBI Taxonomy" id="488485"/>
    <lineage>
        <taxon>Bacteria</taxon>
        <taxon>Pseudomonadati</taxon>
        <taxon>Pseudomonadota</taxon>
        <taxon>Gammaproteobacteria</taxon>
        <taxon>Lysobacterales</taxon>
        <taxon>Lysobacteraceae</taxon>
        <taxon>Luteimonas</taxon>
    </lineage>
</organism>
<feature type="compositionally biased region" description="Basic residues" evidence="3">
    <location>
        <begin position="204"/>
        <end position="226"/>
    </location>
</feature>
<dbReference type="FunFam" id="3.30.70.270:FF:000001">
    <property type="entry name" value="Diguanylate cyclase domain protein"/>
    <property type="match status" value="1"/>
</dbReference>
<dbReference type="GO" id="GO:0052621">
    <property type="term" value="F:diguanylate cyclase activity"/>
    <property type="evidence" value="ECO:0007669"/>
    <property type="project" value="UniProtKB-EC"/>
</dbReference>
<accession>A0A5C5TWE1</accession>
<evidence type="ECO:0000256" key="1">
    <source>
        <dbReference type="ARBA" id="ARBA00001946"/>
    </source>
</evidence>
<dbReference type="Gene3D" id="3.30.70.270">
    <property type="match status" value="1"/>
</dbReference>
<dbReference type="InterPro" id="IPR007890">
    <property type="entry name" value="CHASE2"/>
</dbReference>
<keyword evidence="7" id="KW-1185">Reference proteome</keyword>
<dbReference type="EMBL" id="VOHK01000009">
    <property type="protein sequence ID" value="TWT17592.1"/>
    <property type="molecule type" value="Genomic_DNA"/>
</dbReference>
<evidence type="ECO:0000259" key="5">
    <source>
        <dbReference type="PROSITE" id="PS50887"/>
    </source>
</evidence>
<dbReference type="Pfam" id="PF00990">
    <property type="entry name" value="GGDEF"/>
    <property type="match status" value="1"/>
</dbReference>
<dbReference type="GO" id="GO:1902201">
    <property type="term" value="P:negative regulation of bacterial-type flagellum-dependent cell motility"/>
    <property type="evidence" value="ECO:0007669"/>
    <property type="project" value="TreeGrafter"/>
</dbReference>
<dbReference type="InterPro" id="IPR000160">
    <property type="entry name" value="GGDEF_dom"/>
</dbReference>
<evidence type="ECO:0000256" key="4">
    <source>
        <dbReference type="SAM" id="Phobius"/>
    </source>
</evidence>
<evidence type="ECO:0000256" key="3">
    <source>
        <dbReference type="SAM" id="MobiDB-lite"/>
    </source>
</evidence>
<feature type="compositionally biased region" description="Basic residues" evidence="3">
    <location>
        <begin position="124"/>
        <end position="160"/>
    </location>
</feature>
<keyword evidence="4" id="KW-1133">Transmembrane helix</keyword>
<proteinExistence type="predicted"/>
<dbReference type="InterPro" id="IPR050469">
    <property type="entry name" value="Diguanylate_Cyclase"/>
</dbReference>
<dbReference type="EC" id="2.7.7.65" evidence="2"/>
<dbReference type="SUPFAM" id="SSF55073">
    <property type="entry name" value="Nucleotide cyclase"/>
    <property type="match status" value="1"/>
</dbReference>
<dbReference type="SMART" id="SM01080">
    <property type="entry name" value="CHASE2"/>
    <property type="match status" value="1"/>
</dbReference>
<dbReference type="PANTHER" id="PTHR45138">
    <property type="entry name" value="REGULATORY COMPONENTS OF SENSORY TRANSDUCTION SYSTEM"/>
    <property type="match status" value="1"/>
</dbReference>
<sequence length="833" mass="90271">MAADRRGARLPAAAQRAPGLPHPAAGKRGRTAAGDAARRRRGPRVRPRARDRRPRPGRPGCGARDRDRRAAGTAVRGRAGGRRIGRGAASALALDRFGRRRRLPAAGRAHGGLRRAAAVGNRPARQRLPRAGRPARRRILLARRRDRCTGPRRPRRRRGALHPASGRSRPRTRRRRPQRRAAGRLARQRRGRPALSLPGLAQGRLRHDRSRSRGRGQCHHPARPAQRHLAPARAAARRRRLRASLRPDPDDQARLPALPAAGGRGRRGPAAARAVRLRPALLRELALKSLVGLCAATAVAALVATALTWRVDAWLYDRLLTLDPPPADDAIVMVVVDDASLSALGRWPWSRGVHAQLVRQLDAAGARGIGFDVLFSEADDNDPAGDAALAEAVRRSGRVALPMLAEASPPDGTLIEVLPMAALIDASAALGHVEVDVDGDGVARSTYLYAGLGSAHWPSLALALRNLHAPTRHSASLPGQRNRESTEQPSPYLWNRDYRILVPYVDRPAFQRVSYVDVLRGAVPAQLLHDRWILVGVTAAGIGRDVLAPGRGREQSISGVEYHANVLNTLLLDRAITPLASARQLLLGIALALLPLLLYRPHHAWRGASLAIAASALLTLAASALLLAQARLWFAPTATLAVLAAGGLLWLLLRLRRSQRLAKSDGLTRLGNRHLFDLTLERELASAHRANRPVSLLLVDVDNFKRYNDAEGHQAGDEVLRVVGDSLLGRARRPRDLAARYGGDELALVLPECPASAATAIAQSVLDDVRALRIPHPDSDVAPFVTLSIGVATYYPILESHDIDLIKRADAALYRAKREGRNRVHCSSSARAG</sequence>
<gene>
    <name evidence="6" type="ORF">FQY83_16850</name>
</gene>
<dbReference type="GO" id="GO:0043709">
    <property type="term" value="P:cell adhesion involved in single-species biofilm formation"/>
    <property type="evidence" value="ECO:0007669"/>
    <property type="project" value="TreeGrafter"/>
</dbReference>
<dbReference type="PROSITE" id="PS50887">
    <property type="entry name" value="GGDEF"/>
    <property type="match status" value="1"/>
</dbReference>
<dbReference type="Proteomes" id="UP000319980">
    <property type="component" value="Unassembled WGS sequence"/>
</dbReference>
<dbReference type="Pfam" id="PF05226">
    <property type="entry name" value="CHASE2"/>
    <property type="match status" value="1"/>
</dbReference>
<dbReference type="AlphaFoldDB" id="A0A5C5TWE1"/>
<name>A0A5C5TWE1_9GAMM</name>
<dbReference type="CDD" id="cd01949">
    <property type="entry name" value="GGDEF"/>
    <property type="match status" value="1"/>
</dbReference>
<dbReference type="InterPro" id="IPR029787">
    <property type="entry name" value="Nucleotide_cyclase"/>
</dbReference>
<feature type="region of interest" description="Disordered" evidence="3">
    <location>
        <begin position="105"/>
        <end position="269"/>
    </location>
</feature>
<feature type="transmembrane region" description="Helical" evidence="4">
    <location>
        <begin position="610"/>
        <end position="627"/>
    </location>
</feature>
<keyword evidence="4" id="KW-0472">Membrane</keyword>
<dbReference type="SMART" id="SM00267">
    <property type="entry name" value="GGDEF"/>
    <property type="match status" value="1"/>
</dbReference>
<feature type="domain" description="GGDEF" evidence="5">
    <location>
        <begin position="692"/>
        <end position="829"/>
    </location>
</feature>
<dbReference type="NCBIfam" id="TIGR00254">
    <property type="entry name" value="GGDEF"/>
    <property type="match status" value="1"/>
</dbReference>
<dbReference type="InterPro" id="IPR043128">
    <property type="entry name" value="Rev_trsase/Diguanyl_cyclase"/>
</dbReference>
<comment type="caution">
    <text evidence="6">The sequence shown here is derived from an EMBL/GenBank/DDBJ whole genome shotgun (WGS) entry which is preliminary data.</text>
</comment>
<keyword evidence="4" id="KW-0812">Transmembrane</keyword>
<feature type="compositionally biased region" description="Low complexity" evidence="3">
    <location>
        <begin position="105"/>
        <end position="118"/>
    </location>
</feature>
<feature type="compositionally biased region" description="Basic residues" evidence="3">
    <location>
        <begin position="168"/>
        <end position="192"/>
    </location>
</feature>
<comment type="cofactor">
    <cofactor evidence="1">
        <name>Mg(2+)</name>
        <dbReference type="ChEBI" id="CHEBI:18420"/>
    </cofactor>
</comment>
<evidence type="ECO:0000256" key="2">
    <source>
        <dbReference type="ARBA" id="ARBA00012528"/>
    </source>
</evidence>